<dbReference type="PROSITE" id="PS01201">
    <property type="entry name" value="TUB_2"/>
    <property type="match status" value="1"/>
</dbReference>
<protein>
    <submittedName>
        <fullName evidence="6">King tubby</fullName>
    </submittedName>
</protein>
<feature type="compositionally biased region" description="Low complexity" evidence="4">
    <location>
        <begin position="170"/>
        <end position="195"/>
    </location>
</feature>
<dbReference type="InterPro" id="IPR018066">
    <property type="entry name" value="Tubby_C_CS"/>
</dbReference>
<dbReference type="OrthoDB" id="8775810at2759"/>
<feature type="compositionally biased region" description="Polar residues" evidence="4">
    <location>
        <begin position="140"/>
        <end position="160"/>
    </location>
</feature>
<comment type="similarity">
    <text evidence="2">Belongs to the TUB family.</text>
</comment>
<keyword evidence="7" id="KW-1185">Reference proteome</keyword>
<evidence type="ECO:0000256" key="1">
    <source>
        <dbReference type="ARBA" id="ARBA00004496"/>
    </source>
</evidence>
<dbReference type="Proteomes" id="UP000239649">
    <property type="component" value="Unassembled WGS sequence"/>
</dbReference>
<feature type="compositionally biased region" description="Low complexity" evidence="4">
    <location>
        <begin position="300"/>
        <end position="317"/>
    </location>
</feature>
<organism evidence="6 7">
    <name type="scientific">Micractinium conductrix</name>
    <dbReference type="NCBI Taxonomy" id="554055"/>
    <lineage>
        <taxon>Eukaryota</taxon>
        <taxon>Viridiplantae</taxon>
        <taxon>Chlorophyta</taxon>
        <taxon>core chlorophytes</taxon>
        <taxon>Trebouxiophyceae</taxon>
        <taxon>Chlorellales</taxon>
        <taxon>Chlorellaceae</taxon>
        <taxon>Chlorella clade</taxon>
        <taxon>Micractinium</taxon>
    </lineage>
</organism>
<dbReference type="Pfam" id="PF01167">
    <property type="entry name" value="Tub"/>
    <property type="match status" value="1"/>
</dbReference>
<accession>A0A2P6VJ45</accession>
<evidence type="ECO:0000313" key="6">
    <source>
        <dbReference type="EMBL" id="PSC74109.1"/>
    </source>
</evidence>
<feature type="region of interest" description="Disordered" evidence="4">
    <location>
        <begin position="283"/>
        <end position="319"/>
    </location>
</feature>
<evidence type="ECO:0000259" key="5">
    <source>
        <dbReference type="Pfam" id="PF01167"/>
    </source>
</evidence>
<evidence type="ECO:0000256" key="3">
    <source>
        <dbReference type="ARBA" id="ARBA00022490"/>
    </source>
</evidence>
<feature type="region of interest" description="Disordered" evidence="4">
    <location>
        <begin position="112"/>
        <end position="253"/>
    </location>
</feature>
<proteinExistence type="inferred from homology"/>
<evidence type="ECO:0000256" key="4">
    <source>
        <dbReference type="SAM" id="MobiDB-lite"/>
    </source>
</evidence>
<feature type="compositionally biased region" description="Pro residues" evidence="4">
    <location>
        <begin position="372"/>
        <end position="382"/>
    </location>
</feature>
<dbReference type="PANTHER" id="PTHR16517">
    <property type="entry name" value="TUBBY-RELATED"/>
    <property type="match status" value="1"/>
</dbReference>
<dbReference type="AlphaFoldDB" id="A0A2P6VJ45"/>
<feature type="region of interest" description="Disordered" evidence="4">
    <location>
        <begin position="39"/>
        <end position="71"/>
    </location>
</feature>
<dbReference type="GO" id="GO:0005737">
    <property type="term" value="C:cytoplasm"/>
    <property type="evidence" value="ECO:0007669"/>
    <property type="project" value="UniProtKB-SubCell"/>
</dbReference>
<dbReference type="InterPro" id="IPR000007">
    <property type="entry name" value="Tubby_C"/>
</dbReference>
<keyword evidence="3" id="KW-0963">Cytoplasm</keyword>
<gene>
    <name evidence="6" type="ORF">C2E20_2730</name>
</gene>
<sequence>MREGAALLEVLPGQAGRLAGNASYYAQVGEAVGQRMHWTPHSPSSGPVGSATAGGMSARPQSAGGAAAGAVRPVTARTWQAMGPPAEDRQRSMSIYNNDLYGNSGVAVPPVARPASPLYQPASARPSTPSAMPTPRSAERLQQQRIATPSRLQADGSQGSPRAGQRMQQVPVSTANVPAAPAAGAADRPSAAPSPTGGKARTSTISLSALKPAEVAAQQAAEPTAAEATTSPRAADGDATSPRPATSGTAASAGISLSVNSPIALNSPRVRQQVLRGFAGAVPAPAAGSPGRLSGTGAATPRPARGSSGSGRPSTPSFQPVAMARPATAMAGPVSGAADAPFTIKASYGRADAAALGSDVRSGAAAGQPNPLRSPYPQPPSTAPSKAAATGTADAAAAPAAPAPGSLASFGISSAAFIAAAPKNAAAAAAAAVEGPAGVEGKAALAPQALTQAAMLASTSLATKAELRRFLTTPGPADKPLQCKILRTGGGLLKGGPQYSLLVEQEGGRSGAFLLAARKRKGGPSGSTYVLSVDQHDVSRNSASYVGKLRSNFLGTEFVAYDSGAGGENGTPRCELGAVMYQTNVLGTKGPRKMTVLLPKLAPGGAKPLALAPMGEGDTLLGQYKSYALGNSVVLRNKPPRWNAAMSAYCLNFGGRVTQASVKNFQLVSVDNMDRTILQFGKVAGDAFTMDYSYPMTALQAFAICLSSFDSKLACE</sequence>
<feature type="region of interest" description="Disordered" evidence="4">
    <location>
        <begin position="360"/>
        <end position="390"/>
    </location>
</feature>
<dbReference type="PANTHER" id="PTHR16517:SF7">
    <property type="entry name" value="PROTEIN KING TUBBY"/>
    <property type="match status" value="1"/>
</dbReference>
<feature type="compositionally biased region" description="Low complexity" evidence="4">
    <location>
        <begin position="212"/>
        <end position="253"/>
    </location>
</feature>
<evidence type="ECO:0000313" key="7">
    <source>
        <dbReference type="Proteomes" id="UP000239649"/>
    </source>
</evidence>
<dbReference type="STRING" id="554055.A0A2P6VJ45"/>
<dbReference type="SUPFAM" id="SSF54518">
    <property type="entry name" value="Tubby C-terminal domain-like"/>
    <property type="match status" value="1"/>
</dbReference>
<reference evidence="6 7" key="1">
    <citation type="journal article" date="2018" name="Plant J.">
        <title>Genome sequences of Chlorella sorokiniana UTEX 1602 and Micractinium conductrix SAG 241.80: implications to maltose excretion by a green alga.</title>
        <authorList>
            <person name="Arriola M.B."/>
            <person name="Velmurugan N."/>
            <person name="Zhang Y."/>
            <person name="Plunkett M.H."/>
            <person name="Hondzo H."/>
            <person name="Barney B.M."/>
        </authorList>
    </citation>
    <scope>NUCLEOTIDE SEQUENCE [LARGE SCALE GENOMIC DNA]</scope>
    <source>
        <strain evidence="6 7">SAG 241.80</strain>
    </source>
</reference>
<comment type="caution">
    <text evidence="6">The sequence shown here is derived from an EMBL/GenBank/DDBJ whole genome shotgun (WGS) entry which is preliminary data.</text>
</comment>
<dbReference type="InterPro" id="IPR025659">
    <property type="entry name" value="Tubby-like_C"/>
</dbReference>
<evidence type="ECO:0000256" key="2">
    <source>
        <dbReference type="ARBA" id="ARBA00007129"/>
    </source>
</evidence>
<comment type="subcellular location">
    <subcellularLocation>
        <location evidence="1">Cytoplasm</location>
    </subcellularLocation>
</comment>
<name>A0A2P6VJ45_9CHLO</name>
<feature type="domain" description="Tubby C-terminal" evidence="5">
    <location>
        <begin position="471"/>
        <end position="711"/>
    </location>
</feature>
<dbReference type="EMBL" id="LHPF02000005">
    <property type="protein sequence ID" value="PSC74109.1"/>
    <property type="molecule type" value="Genomic_DNA"/>
</dbReference>
<dbReference type="Gene3D" id="3.20.90.10">
    <property type="entry name" value="Tubby Protein, Chain A"/>
    <property type="match status" value="1"/>
</dbReference>
<dbReference type="PRINTS" id="PR01573">
    <property type="entry name" value="SUPERTUBBY"/>
</dbReference>